<keyword evidence="1" id="KW-1133">Transmembrane helix</keyword>
<dbReference type="RefSeq" id="WP_011034764.1">
    <property type="nucleotide sequence ID" value="NZ_AP019780.1"/>
</dbReference>
<feature type="transmembrane region" description="Helical" evidence="1">
    <location>
        <begin position="189"/>
        <end position="208"/>
    </location>
</feature>
<evidence type="ECO:0000313" key="4">
    <source>
        <dbReference type="Proteomes" id="UP000300067"/>
    </source>
</evidence>
<reference evidence="2 4" key="1">
    <citation type="submission" date="2018-05" db="EMBL/GenBank/DDBJ databases">
        <title>Methanosarcina gilichinskyana sp. nov., a novel methanogenic archaeon isolated from Holocene permafrost, North East Russia.</title>
        <authorList>
            <person name="Oshurkova V."/>
            <person name="Meer M."/>
            <person name="Bochkareva O."/>
            <person name="Shcherbakova V."/>
        </authorList>
    </citation>
    <scope>NUCLEOTIDE SEQUENCE [LARGE SCALE GENOMIC DNA]</scope>
    <source>
        <strain evidence="2 4">JL01</strain>
    </source>
</reference>
<keyword evidence="1" id="KW-0812">Transmembrane</keyword>
<dbReference type="OrthoDB" id="107643at2157"/>
<sequence>MKTMICRDFMFDIFKNMVKEEWRMHSSLFGHRGFALFPVFIFLFTFFVSLVLPVFREIVTDAQIALGIHYFFLLLGCMIGAFGLMGREFMNRRFGQASLIAYSSRVLPVSERFIFANFLGKDIVYYFVLYILPFVAGFSLAAEFVPAGIFSIPSVLLTLVLTLSLSFVIGISTVFFLSTVYAHSGKISLFCLFIASILLLHISGNMNQNVLYSLPSLSFFLDPSVSKLLHSGILILVPSALSIIFLKIDFPQSQKSFSNSFSKLCRLLGSYRYAAFVAKDSLDLKRSEGGLGKVIFSFVLPLTLVWILLSALGRVMPALSTLTIFALVLGVLSSSMYNWLTEYDIFASYAFLPLKVSDMIKSKLNSYLFLNLIPLAILTLLALKNEPGSLIPSMLLFLTISLYMVAVLVYLTGLSPSTNLYNAKTFALYTLSVVPLLMLNIVLSMFGPYYSLVDLLLVPFALYLLGKGFEKWDGNNCQCF</sequence>
<evidence type="ECO:0000256" key="1">
    <source>
        <dbReference type="SAM" id="Phobius"/>
    </source>
</evidence>
<feature type="transmembrane region" description="Helical" evidence="1">
    <location>
        <begin position="395"/>
        <end position="414"/>
    </location>
</feature>
<gene>
    <name evidence="2" type="ORF">DKM28_06480</name>
    <name evidence="3" type="ORF">FQU78_10040</name>
</gene>
<name>A0A4P8R160_METMZ</name>
<feature type="transmembrane region" description="Helical" evidence="1">
    <location>
        <begin position="364"/>
        <end position="383"/>
    </location>
</feature>
<keyword evidence="1" id="KW-0472">Membrane</keyword>
<dbReference type="EMBL" id="CP042908">
    <property type="protein sequence ID" value="QIB91334.1"/>
    <property type="molecule type" value="Genomic_DNA"/>
</dbReference>
<feature type="transmembrane region" description="Helical" evidence="1">
    <location>
        <begin position="67"/>
        <end position="86"/>
    </location>
</feature>
<dbReference type="GeneID" id="24877565"/>
<feature type="transmembrane region" description="Helical" evidence="1">
    <location>
        <begin position="154"/>
        <end position="177"/>
    </location>
</feature>
<feature type="transmembrane region" description="Helical" evidence="1">
    <location>
        <begin position="426"/>
        <end position="443"/>
    </location>
</feature>
<feature type="transmembrane region" description="Helical" evidence="1">
    <location>
        <begin position="123"/>
        <end position="142"/>
    </location>
</feature>
<organism evidence="2 4">
    <name type="scientific">Methanosarcina mazei</name>
    <name type="common">Methanosarcina frisia</name>
    <dbReference type="NCBI Taxonomy" id="2209"/>
    <lineage>
        <taxon>Archaea</taxon>
        <taxon>Methanobacteriati</taxon>
        <taxon>Methanobacteriota</taxon>
        <taxon>Stenosarchaea group</taxon>
        <taxon>Methanomicrobia</taxon>
        <taxon>Methanosarcinales</taxon>
        <taxon>Methanosarcinaceae</taxon>
        <taxon>Methanosarcina</taxon>
    </lineage>
</organism>
<evidence type="ECO:0000313" key="3">
    <source>
        <dbReference type="EMBL" id="QIB91334.1"/>
    </source>
</evidence>
<evidence type="ECO:0000313" key="2">
    <source>
        <dbReference type="EMBL" id="QCR15749.1"/>
    </source>
</evidence>
<dbReference type="EMBL" id="CP029709">
    <property type="protein sequence ID" value="QCR15749.1"/>
    <property type="molecule type" value="Genomic_DNA"/>
</dbReference>
<dbReference type="Proteomes" id="UP000300067">
    <property type="component" value="Chromosome"/>
</dbReference>
<protein>
    <submittedName>
        <fullName evidence="2">Uncharacterized protein</fullName>
    </submittedName>
</protein>
<evidence type="ECO:0000313" key="5">
    <source>
        <dbReference type="Proteomes" id="UP000467371"/>
    </source>
</evidence>
<feature type="transmembrane region" description="Helical" evidence="1">
    <location>
        <begin position="318"/>
        <end position="340"/>
    </location>
</feature>
<feature type="transmembrane region" description="Helical" evidence="1">
    <location>
        <begin position="294"/>
        <end position="312"/>
    </location>
</feature>
<dbReference type="Proteomes" id="UP000467371">
    <property type="component" value="Chromosome"/>
</dbReference>
<dbReference type="AlphaFoldDB" id="A0A4P8R160"/>
<accession>A0A4P8R160</accession>
<dbReference type="OMA" id="YNWLTQF"/>
<reference evidence="3 5" key="2">
    <citation type="journal article" date="2020" name="Environ. Microbiol. Rep.">
        <title>Redox cycling of Fe(II) and Fe(III) in magnetite accelerates aceticlastic methanogenesis by Methanosarcina mazei.</title>
        <authorList>
            <person name="Wang H."/>
            <person name="Byrne J.M."/>
            <person name="Liu P."/>
            <person name="Liu J."/>
            <person name="Dong X."/>
            <person name="Lu Y."/>
        </authorList>
    </citation>
    <scope>NUCLEOTIDE SEQUENCE [LARGE SCALE GENOMIC DNA]</scope>
    <source>
        <strain evidence="3">Zm-15</strain>
        <strain evidence="5">zm-15</strain>
    </source>
</reference>
<feature type="transmembrane region" description="Helical" evidence="1">
    <location>
        <begin position="33"/>
        <end position="55"/>
    </location>
</feature>
<feature type="transmembrane region" description="Helical" evidence="1">
    <location>
        <begin position="228"/>
        <end position="246"/>
    </location>
</feature>
<proteinExistence type="predicted"/>